<accession>A0A6A6NVQ8</accession>
<protein>
    <submittedName>
        <fullName evidence="2">Uncharacterized protein</fullName>
    </submittedName>
</protein>
<gene>
    <name evidence="2" type="ORF">BDY21DRAFT_348784</name>
</gene>
<dbReference type="Proteomes" id="UP000799766">
    <property type="component" value="Unassembled WGS sequence"/>
</dbReference>
<sequence length="74" mass="7830">MPRLGQLGMSRRRRAGVGIHDSGGAPPPPGDERTPGYETAPHSSERECPSIMQAAKLKAREFPGMGGGGVEERC</sequence>
<reference evidence="2" key="1">
    <citation type="journal article" date="2020" name="Stud. Mycol.">
        <title>101 Dothideomycetes genomes: a test case for predicting lifestyles and emergence of pathogens.</title>
        <authorList>
            <person name="Haridas S."/>
            <person name="Albert R."/>
            <person name="Binder M."/>
            <person name="Bloem J."/>
            <person name="Labutti K."/>
            <person name="Salamov A."/>
            <person name="Andreopoulos B."/>
            <person name="Baker S."/>
            <person name="Barry K."/>
            <person name="Bills G."/>
            <person name="Bluhm B."/>
            <person name="Cannon C."/>
            <person name="Castanera R."/>
            <person name="Culley D."/>
            <person name="Daum C."/>
            <person name="Ezra D."/>
            <person name="Gonzalez J."/>
            <person name="Henrissat B."/>
            <person name="Kuo A."/>
            <person name="Liang C."/>
            <person name="Lipzen A."/>
            <person name="Lutzoni F."/>
            <person name="Magnuson J."/>
            <person name="Mondo S."/>
            <person name="Nolan M."/>
            <person name="Ohm R."/>
            <person name="Pangilinan J."/>
            <person name="Park H.-J."/>
            <person name="Ramirez L."/>
            <person name="Alfaro M."/>
            <person name="Sun H."/>
            <person name="Tritt A."/>
            <person name="Yoshinaga Y."/>
            <person name="Zwiers L.-H."/>
            <person name="Turgeon B."/>
            <person name="Goodwin S."/>
            <person name="Spatafora J."/>
            <person name="Crous P."/>
            <person name="Grigoriev I."/>
        </authorList>
    </citation>
    <scope>NUCLEOTIDE SEQUENCE</scope>
    <source>
        <strain evidence="2">ATCC 16933</strain>
    </source>
</reference>
<dbReference type="AlphaFoldDB" id="A0A6A6NVQ8"/>
<organism evidence="2 3">
    <name type="scientific">Lineolata rhizophorae</name>
    <dbReference type="NCBI Taxonomy" id="578093"/>
    <lineage>
        <taxon>Eukaryota</taxon>
        <taxon>Fungi</taxon>
        <taxon>Dikarya</taxon>
        <taxon>Ascomycota</taxon>
        <taxon>Pezizomycotina</taxon>
        <taxon>Dothideomycetes</taxon>
        <taxon>Dothideomycetes incertae sedis</taxon>
        <taxon>Lineolatales</taxon>
        <taxon>Lineolataceae</taxon>
        <taxon>Lineolata</taxon>
    </lineage>
</organism>
<proteinExistence type="predicted"/>
<name>A0A6A6NVQ8_9PEZI</name>
<evidence type="ECO:0000313" key="2">
    <source>
        <dbReference type="EMBL" id="KAF2455816.1"/>
    </source>
</evidence>
<dbReference type="EMBL" id="MU001685">
    <property type="protein sequence ID" value="KAF2455816.1"/>
    <property type="molecule type" value="Genomic_DNA"/>
</dbReference>
<evidence type="ECO:0000256" key="1">
    <source>
        <dbReference type="SAM" id="MobiDB-lite"/>
    </source>
</evidence>
<feature type="region of interest" description="Disordered" evidence="1">
    <location>
        <begin position="1"/>
        <end position="48"/>
    </location>
</feature>
<keyword evidence="3" id="KW-1185">Reference proteome</keyword>
<evidence type="ECO:0000313" key="3">
    <source>
        <dbReference type="Proteomes" id="UP000799766"/>
    </source>
</evidence>